<reference evidence="2 3" key="1">
    <citation type="journal article" date="2022" name="Nat. Plants">
        <title>Genomes of leafy and leafless Platanthera orchids illuminate the evolution of mycoheterotrophy.</title>
        <authorList>
            <person name="Li M.H."/>
            <person name="Liu K.W."/>
            <person name="Li Z."/>
            <person name="Lu H.C."/>
            <person name="Ye Q.L."/>
            <person name="Zhang D."/>
            <person name="Wang J.Y."/>
            <person name="Li Y.F."/>
            <person name="Zhong Z.M."/>
            <person name="Liu X."/>
            <person name="Yu X."/>
            <person name="Liu D.K."/>
            <person name="Tu X.D."/>
            <person name="Liu B."/>
            <person name="Hao Y."/>
            <person name="Liao X.Y."/>
            <person name="Jiang Y.T."/>
            <person name="Sun W.H."/>
            <person name="Chen J."/>
            <person name="Chen Y.Q."/>
            <person name="Ai Y."/>
            <person name="Zhai J.W."/>
            <person name="Wu S.S."/>
            <person name="Zhou Z."/>
            <person name="Hsiao Y.Y."/>
            <person name="Wu W.L."/>
            <person name="Chen Y.Y."/>
            <person name="Lin Y.F."/>
            <person name="Hsu J.L."/>
            <person name="Li C.Y."/>
            <person name="Wang Z.W."/>
            <person name="Zhao X."/>
            <person name="Zhong W.Y."/>
            <person name="Ma X.K."/>
            <person name="Ma L."/>
            <person name="Huang J."/>
            <person name="Chen G.Z."/>
            <person name="Huang M.Z."/>
            <person name="Huang L."/>
            <person name="Peng D.H."/>
            <person name="Luo Y.B."/>
            <person name="Zou S.Q."/>
            <person name="Chen S.P."/>
            <person name="Lan S."/>
            <person name="Tsai W.C."/>
            <person name="Van de Peer Y."/>
            <person name="Liu Z.J."/>
        </authorList>
    </citation>
    <scope>NUCLEOTIDE SEQUENCE [LARGE SCALE GENOMIC DNA]</scope>
    <source>
        <strain evidence="2">Lor287</strain>
    </source>
</reference>
<evidence type="ECO:0000313" key="2">
    <source>
        <dbReference type="EMBL" id="KAK8916817.1"/>
    </source>
</evidence>
<evidence type="ECO:0000256" key="1">
    <source>
        <dbReference type="SAM" id="MobiDB-lite"/>
    </source>
</evidence>
<keyword evidence="3" id="KW-1185">Reference proteome</keyword>
<feature type="region of interest" description="Disordered" evidence="1">
    <location>
        <begin position="142"/>
        <end position="180"/>
    </location>
</feature>
<dbReference type="Proteomes" id="UP001418222">
    <property type="component" value="Unassembled WGS sequence"/>
</dbReference>
<comment type="caution">
    <text evidence="2">The sequence shown here is derived from an EMBL/GenBank/DDBJ whole genome shotgun (WGS) entry which is preliminary data.</text>
</comment>
<accession>A0AAP0FV90</accession>
<evidence type="ECO:0000313" key="3">
    <source>
        <dbReference type="Proteomes" id="UP001418222"/>
    </source>
</evidence>
<proteinExistence type="predicted"/>
<sequence length="180" mass="20074">MLTMAKQESRVDVHREPSPELAYAVTQKEPRKSTRTKPNRPLGTEGALGMNTEEQAHQPIWSTNSGLKSSFFSKISKKKFFNDLRWCEAAGPPLLPPSGSVRLRRVFLRCDSVEEGCKPFGVTPVDPWRDCYPQLESAYRPGKGIVEPSMEQQPRRSARLEMGQSSSGVHTAGTVSLDLE</sequence>
<feature type="region of interest" description="Disordered" evidence="1">
    <location>
        <begin position="1"/>
        <end position="51"/>
    </location>
</feature>
<organism evidence="2 3">
    <name type="scientific">Platanthera zijinensis</name>
    <dbReference type="NCBI Taxonomy" id="2320716"/>
    <lineage>
        <taxon>Eukaryota</taxon>
        <taxon>Viridiplantae</taxon>
        <taxon>Streptophyta</taxon>
        <taxon>Embryophyta</taxon>
        <taxon>Tracheophyta</taxon>
        <taxon>Spermatophyta</taxon>
        <taxon>Magnoliopsida</taxon>
        <taxon>Liliopsida</taxon>
        <taxon>Asparagales</taxon>
        <taxon>Orchidaceae</taxon>
        <taxon>Orchidoideae</taxon>
        <taxon>Orchideae</taxon>
        <taxon>Orchidinae</taxon>
        <taxon>Platanthera</taxon>
    </lineage>
</organism>
<feature type="compositionally biased region" description="Basic and acidic residues" evidence="1">
    <location>
        <begin position="7"/>
        <end position="18"/>
    </location>
</feature>
<dbReference type="AlphaFoldDB" id="A0AAP0FV90"/>
<name>A0AAP0FV90_9ASPA</name>
<protein>
    <submittedName>
        <fullName evidence="2">Uncharacterized protein</fullName>
    </submittedName>
</protein>
<dbReference type="EMBL" id="JBBWWQ010000020">
    <property type="protein sequence ID" value="KAK8916817.1"/>
    <property type="molecule type" value="Genomic_DNA"/>
</dbReference>
<gene>
    <name evidence="2" type="ORF">KSP39_PZI022224</name>
</gene>